<dbReference type="Proteomes" id="UP000729701">
    <property type="component" value="Unassembled WGS sequence"/>
</dbReference>
<evidence type="ECO:0000313" key="4">
    <source>
        <dbReference type="Proteomes" id="UP000729701"/>
    </source>
</evidence>
<reference evidence="3" key="1">
    <citation type="submission" date="2021-05" db="EMBL/GenBank/DDBJ databases">
        <authorList>
            <person name="Pietrasiak N."/>
            <person name="Ward R."/>
            <person name="Stajich J.E."/>
            <person name="Kurbessoian T."/>
        </authorList>
    </citation>
    <scope>NUCLEOTIDE SEQUENCE</scope>
    <source>
        <strain evidence="3">GSE-NOS-MK-12-04C</strain>
    </source>
</reference>
<keyword evidence="2" id="KW-0472">Membrane</keyword>
<gene>
    <name evidence="3" type="ORF">KME60_32335</name>
</gene>
<dbReference type="EMBL" id="JAHHGZ010000059">
    <property type="protein sequence ID" value="MBW4671989.1"/>
    <property type="molecule type" value="Genomic_DNA"/>
</dbReference>
<feature type="coiled-coil region" evidence="1">
    <location>
        <begin position="82"/>
        <end position="109"/>
    </location>
</feature>
<keyword evidence="2" id="KW-1133">Transmembrane helix</keyword>
<dbReference type="AlphaFoldDB" id="A0A951QTR3"/>
<feature type="transmembrane region" description="Helical" evidence="2">
    <location>
        <begin position="55"/>
        <end position="75"/>
    </location>
</feature>
<reference evidence="3" key="2">
    <citation type="journal article" date="2022" name="Microbiol. Resour. Announc.">
        <title>Metagenome Sequencing to Explore Phylogenomics of Terrestrial Cyanobacteria.</title>
        <authorList>
            <person name="Ward R.D."/>
            <person name="Stajich J.E."/>
            <person name="Johansen J.R."/>
            <person name="Huntemann M."/>
            <person name="Clum A."/>
            <person name="Foster B."/>
            <person name="Foster B."/>
            <person name="Roux S."/>
            <person name="Palaniappan K."/>
            <person name="Varghese N."/>
            <person name="Mukherjee S."/>
            <person name="Reddy T.B.K."/>
            <person name="Daum C."/>
            <person name="Copeland A."/>
            <person name="Chen I.A."/>
            <person name="Ivanova N.N."/>
            <person name="Kyrpides N.C."/>
            <person name="Shapiro N."/>
            <person name="Eloe-Fadrosh E.A."/>
            <person name="Pietrasiak N."/>
        </authorList>
    </citation>
    <scope>NUCLEOTIDE SEQUENCE</scope>
    <source>
        <strain evidence="3">GSE-NOS-MK-12-04C</strain>
    </source>
</reference>
<organism evidence="3 4">
    <name type="scientific">Cyanomargarita calcarea GSE-NOS-MK-12-04C</name>
    <dbReference type="NCBI Taxonomy" id="2839659"/>
    <lineage>
        <taxon>Bacteria</taxon>
        <taxon>Bacillati</taxon>
        <taxon>Cyanobacteriota</taxon>
        <taxon>Cyanophyceae</taxon>
        <taxon>Nostocales</taxon>
        <taxon>Cyanomargaritaceae</taxon>
        <taxon>Cyanomargarita</taxon>
    </lineage>
</organism>
<accession>A0A951QTR3</accession>
<evidence type="ECO:0000256" key="2">
    <source>
        <dbReference type="SAM" id="Phobius"/>
    </source>
</evidence>
<name>A0A951QTR3_9CYAN</name>
<evidence type="ECO:0000256" key="1">
    <source>
        <dbReference type="SAM" id="Coils"/>
    </source>
</evidence>
<keyword evidence="2" id="KW-0812">Transmembrane</keyword>
<keyword evidence="1" id="KW-0175">Coiled coil</keyword>
<comment type="caution">
    <text evidence="3">The sequence shown here is derived from an EMBL/GenBank/DDBJ whole genome shotgun (WGS) entry which is preliminary data.</text>
</comment>
<protein>
    <submittedName>
        <fullName evidence="3">Uncharacterized protein</fullName>
    </submittedName>
</protein>
<sequence>MLKKILMPTVLVSGTLFVCLVVLLTTQGSKSLEVQVDNQNMFYGELKDVISPPVAALLTALSLGAGVTTALALGWGQSVHRTSELEKQMTNLRKLISEKESQIEELKVSPSNLVRSQLTWFLEEEGEIKRYASAIMSKPVRQEEEVIPAESGWMQMPTTVTQPLVMQSAVVEPQPAKVNTFPVQTAAFAFPSAQTVLGLTRRNTTPTPVDNNSATIR</sequence>
<proteinExistence type="predicted"/>
<evidence type="ECO:0000313" key="3">
    <source>
        <dbReference type="EMBL" id="MBW4671989.1"/>
    </source>
</evidence>